<dbReference type="Proteomes" id="UP000023703">
    <property type="component" value="Chromosome"/>
</dbReference>
<feature type="compositionally biased region" description="Polar residues" evidence="2">
    <location>
        <begin position="1"/>
        <end position="10"/>
    </location>
</feature>
<dbReference type="Gene3D" id="1.10.260.40">
    <property type="entry name" value="lambda repressor-like DNA-binding domains"/>
    <property type="match status" value="1"/>
</dbReference>
<evidence type="ECO:0000256" key="1">
    <source>
        <dbReference type="ARBA" id="ARBA00023125"/>
    </source>
</evidence>
<dbReference type="HOGENOM" id="CLU_140230_0_0_11"/>
<dbReference type="InterPro" id="IPR013430">
    <property type="entry name" value="Toxin_antidote_HigA"/>
</dbReference>
<feature type="domain" description="HTH cro/C1-type" evidence="3">
    <location>
        <begin position="41"/>
        <end position="86"/>
    </location>
</feature>
<dbReference type="SMART" id="SM00530">
    <property type="entry name" value="HTH_XRE"/>
    <property type="match status" value="1"/>
</dbReference>
<evidence type="ECO:0000313" key="4">
    <source>
        <dbReference type="EMBL" id="AHW63601.1"/>
    </source>
</evidence>
<dbReference type="STRING" id="1404245.CGLY_05765"/>
<feature type="region of interest" description="Disordered" evidence="2">
    <location>
        <begin position="1"/>
        <end position="21"/>
    </location>
</feature>
<dbReference type="eggNOG" id="COG3093">
    <property type="taxonomic scope" value="Bacteria"/>
</dbReference>
<reference evidence="4 5" key="1">
    <citation type="journal article" date="2015" name="Int. J. Syst. Evol. Microbiol.">
        <title>Revisiting Corynebacterium glyciniphilum (ex Kubota et al., 1972) sp. nov., nom. rev., isolated from putrefied banana.</title>
        <authorList>
            <person name="Al-Dilaimi A."/>
            <person name="Bednarz H."/>
            <person name="Lomker A."/>
            <person name="Niehaus K."/>
            <person name="Kalinowski J."/>
            <person name="Ruckert C."/>
        </authorList>
    </citation>
    <scope>NUCLEOTIDE SEQUENCE [LARGE SCALE GENOMIC DNA]</scope>
    <source>
        <strain evidence="4">AJ 3170</strain>
    </source>
</reference>
<evidence type="ECO:0000259" key="3">
    <source>
        <dbReference type="PROSITE" id="PS50943"/>
    </source>
</evidence>
<sequence>MTLTSPTTTDHNQDDNADSVIIPAPHPGEILKLGFLEPLAITQYRLAKDLGVSESQISRLVRGQIGLSASLAVRLAAYFGNSAEFWVGIQESHDLFHARQNTDISNIPS</sequence>
<dbReference type="Pfam" id="PF01381">
    <property type="entry name" value="HTH_3"/>
    <property type="match status" value="1"/>
</dbReference>
<dbReference type="InterPro" id="IPR010982">
    <property type="entry name" value="Lambda_DNA-bd_dom_sf"/>
</dbReference>
<dbReference type="NCBIfam" id="TIGR02607">
    <property type="entry name" value="antidote_HigA"/>
    <property type="match status" value="1"/>
</dbReference>
<evidence type="ECO:0000256" key="2">
    <source>
        <dbReference type="SAM" id="MobiDB-lite"/>
    </source>
</evidence>
<dbReference type="EMBL" id="CP006842">
    <property type="protein sequence ID" value="AHW63601.1"/>
    <property type="molecule type" value="Genomic_DNA"/>
</dbReference>
<evidence type="ECO:0000313" key="5">
    <source>
        <dbReference type="Proteomes" id="UP000023703"/>
    </source>
</evidence>
<dbReference type="CDD" id="cd00093">
    <property type="entry name" value="HTH_XRE"/>
    <property type="match status" value="1"/>
</dbReference>
<organism evidence="4 5">
    <name type="scientific">Corynebacterium glyciniphilum AJ 3170</name>
    <dbReference type="NCBI Taxonomy" id="1404245"/>
    <lineage>
        <taxon>Bacteria</taxon>
        <taxon>Bacillati</taxon>
        <taxon>Actinomycetota</taxon>
        <taxon>Actinomycetes</taxon>
        <taxon>Mycobacteriales</taxon>
        <taxon>Corynebacteriaceae</taxon>
        <taxon>Corynebacterium</taxon>
    </lineage>
</organism>
<dbReference type="PANTHER" id="PTHR36924">
    <property type="entry name" value="ANTITOXIN HIGA-1"/>
    <property type="match status" value="1"/>
</dbReference>
<gene>
    <name evidence="4" type="ORF">CGLY_05765</name>
</gene>
<keyword evidence="1" id="KW-0238">DNA-binding</keyword>
<proteinExistence type="predicted"/>
<name>X5EAB9_9CORY</name>
<accession>X5EAB9</accession>
<protein>
    <submittedName>
        <fullName evidence="4">Putative transcriptional regulator, HTH3-family</fullName>
    </submittedName>
</protein>
<keyword evidence="5" id="KW-1185">Reference proteome</keyword>
<dbReference type="PANTHER" id="PTHR36924:SF1">
    <property type="entry name" value="ANTITOXIN HIGA-1"/>
    <property type="match status" value="1"/>
</dbReference>
<dbReference type="AlphaFoldDB" id="X5EAB9"/>
<dbReference type="GO" id="GO:0003677">
    <property type="term" value="F:DNA binding"/>
    <property type="evidence" value="ECO:0007669"/>
    <property type="project" value="UniProtKB-KW"/>
</dbReference>
<dbReference type="PROSITE" id="PS50943">
    <property type="entry name" value="HTH_CROC1"/>
    <property type="match status" value="1"/>
</dbReference>
<dbReference type="KEGG" id="cgy:CGLY_05765"/>
<dbReference type="SUPFAM" id="SSF47413">
    <property type="entry name" value="lambda repressor-like DNA-binding domains"/>
    <property type="match status" value="1"/>
</dbReference>
<dbReference type="InterPro" id="IPR001387">
    <property type="entry name" value="Cro/C1-type_HTH"/>
</dbReference>